<proteinExistence type="predicted"/>
<comment type="caution">
    <text evidence="1">The sequence shown here is derived from an EMBL/GenBank/DDBJ whole genome shotgun (WGS) entry which is preliminary data.</text>
</comment>
<organism evidence="1 2">
    <name type="scientific">Dryococelus australis</name>
    <dbReference type="NCBI Taxonomy" id="614101"/>
    <lineage>
        <taxon>Eukaryota</taxon>
        <taxon>Metazoa</taxon>
        <taxon>Ecdysozoa</taxon>
        <taxon>Arthropoda</taxon>
        <taxon>Hexapoda</taxon>
        <taxon>Insecta</taxon>
        <taxon>Pterygota</taxon>
        <taxon>Neoptera</taxon>
        <taxon>Polyneoptera</taxon>
        <taxon>Phasmatodea</taxon>
        <taxon>Verophasmatodea</taxon>
        <taxon>Anareolatae</taxon>
        <taxon>Phasmatidae</taxon>
        <taxon>Eurycanthinae</taxon>
        <taxon>Dryococelus</taxon>
    </lineage>
</organism>
<accession>A0ABQ9H3G2</accession>
<keyword evidence="2" id="KW-1185">Reference proteome</keyword>
<sequence>MRNNCIVSVTCDMGGKDSKVWKELCVNTKKNVLCESCLKMWVNYDIPHLLKLFRNSFIDDIVTLPNGTVLRRKVSKNS</sequence>
<reference evidence="1 2" key="1">
    <citation type="submission" date="2023-02" db="EMBL/GenBank/DDBJ databases">
        <title>LHISI_Scaffold_Assembly.</title>
        <authorList>
            <person name="Stuart O.P."/>
            <person name="Cleave R."/>
            <person name="Magrath M.J.L."/>
            <person name="Mikheyev A.S."/>
        </authorList>
    </citation>
    <scope>NUCLEOTIDE SEQUENCE [LARGE SCALE GENOMIC DNA]</scope>
    <source>
        <strain evidence="1">Daus_M_001</strain>
        <tissue evidence="1">Leg muscle</tissue>
    </source>
</reference>
<protein>
    <submittedName>
        <fullName evidence="1">Uncharacterized protein</fullName>
    </submittedName>
</protein>
<gene>
    <name evidence="1" type="ORF">PR048_019373</name>
</gene>
<dbReference type="EMBL" id="JARBHB010000007">
    <property type="protein sequence ID" value="KAJ8878787.1"/>
    <property type="molecule type" value="Genomic_DNA"/>
</dbReference>
<evidence type="ECO:0000313" key="1">
    <source>
        <dbReference type="EMBL" id="KAJ8878787.1"/>
    </source>
</evidence>
<dbReference type="Proteomes" id="UP001159363">
    <property type="component" value="Chromosome 6"/>
</dbReference>
<name>A0ABQ9H3G2_9NEOP</name>
<evidence type="ECO:0000313" key="2">
    <source>
        <dbReference type="Proteomes" id="UP001159363"/>
    </source>
</evidence>